<feature type="transmembrane region" description="Helical" evidence="1">
    <location>
        <begin position="40"/>
        <end position="57"/>
    </location>
</feature>
<protein>
    <submittedName>
        <fullName evidence="2">Capsular repeat unit polymerase</fullName>
    </submittedName>
</protein>
<gene>
    <name evidence="2" type="primary">wzy</name>
</gene>
<evidence type="ECO:0000313" key="2">
    <source>
        <dbReference type="EMBL" id="CZQ24941.1"/>
    </source>
</evidence>
<keyword evidence="1" id="KW-1133">Transmembrane helix</keyword>
<feature type="transmembrane region" description="Helical" evidence="1">
    <location>
        <begin position="215"/>
        <end position="233"/>
    </location>
</feature>
<reference evidence="2" key="1">
    <citation type="submission" date="2016-02" db="EMBL/GenBank/DDBJ databases">
        <authorList>
            <person name="Wen L."/>
            <person name="He K."/>
            <person name="Yang H."/>
        </authorList>
    </citation>
    <scope>NUCLEOTIDE SEQUENCE</scope>
    <source>
        <strain evidence="2">426</strain>
    </source>
</reference>
<evidence type="ECO:0000256" key="1">
    <source>
        <dbReference type="SAM" id="Phobius"/>
    </source>
</evidence>
<dbReference type="AlphaFoldDB" id="A0A193SEF1"/>
<dbReference type="RefSeq" id="WP_225549764.1">
    <property type="nucleotide sequence ID" value="NZ_BIKP01000017.1"/>
</dbReference>
<feature type="transmembrane region" description="Helical" evidence="1">
    <location>
        <begin position="64"/>
        <end position="84"/>
    </location>
</feature>
<feature type="transmembrane region" description="Helical" evidence="1">
    <location>
        <begin position="313"/>
        <end position="332"/>
    </location>
</feature>
<feature type="transmembrane region" description="Helical" evidence="1">
    <location>
        <begin position="148"/>
        <end position="166"/>
    </location>
</feature>
<feature type="transmembrane region" description="Helical" evidence="1">
    <location>
        <begin position="118"/>
        <end position="136"/>
    </location>
</feature>
<keyword evidence="1" id="KW-0812">Transmembrane</keyword>
<proteinExistence type="predicted"/>
<feature type="transmembrane region" description="Helical" evidence="1">
    <location>
        <begin position="344"/>
        <end position="370"/>
    </location>
</feature>
<feature type="transmembrane region" description="Helical" evidence="1">
    <location>
        <begin position="178"/>
        <end position="203"/>
    </location>
</feature>
<sequence length="384" mass="44146">MMKESIFTNKCEKFSIVSIMVLCFFGATYTAKFLVISETSILELLFFLSSIFVLGRYGINRNALLISVISIGYLVYSLVTVLLITNANLLDFIQAYKSYYYLILLGCFYKKRIFSEKAILNLFNYILLVYLLKYCIDKYVLGIERPTVLIENNFELILVILLYYLNNIIKRSPQLLQTFLMIILCFVSGSRSSFVALIIAIFFSLDKNINFRKAIILMLVPLAGIIMLIVFQQRLELSGGSSYEGIDRYRFFLEFLSSTSQWQWWQFLTGSTALTPLSPMTCSNLGYYSTLFSYAGDGKCYSVILHSFILRVIYDHGFIGFMFLLFGIVFYLNKFNLKHKLCIILILLATALSVSSLNNVYVAFSLIFFIGSTVNYRESNEKMS</sequence>
<organism evidence="2">
    <name type="scientific">Klebsiella pneumoniae</name>
    <dbReference type="NCBI Taxonomy" id="573"/>
    <lineage>
        <taxon>Bacteria</taxon>
        <taxon>Pseudomonadati</taxon>
        <taxon>Pseudomonadota</taxon>
        <taxon>Gammaproteobacteria</taxon>
        <taxon>Enterobacterales</taxon>
        <taxon>Enterobacteriaceae</taxon>
        <taxon>Klebsiella/Raoultella group</taxon>
        <taxon>Klebsiella</taxon>
        <taxon>Klebsiella pneumoniae complex</taxon>
    </lineage>
</organism>
<reference evidence="2" key="2">
    <citation type="submission" date="2016-06" db="EMBL/GenBank/DDBJ databases">
        <title>Towards a vaccine: An investigation of Klebsiella pneumoniae surface antigens.</title>
        <authorList>
            <person name="Follador R."/>
            <person name="Heinz E."/>
            <person name="Wyres K.L."/>
            <person name="Ellington M.J."/>
            <person name="Kowarik M."/>
            <person name="Holt K.E."/>
            <person name="Thomson N.R."/>
        </authorList>
    </citation>
    <scope>NUCLEOTIDE SEQUENCE</scope>
    <source>
        <strain evidence="2">426</strain>
    </source>
</reference>
<dbReference type="EMBL" id="LT174580">
    <property type="protein sequence ID" value="CZQ24941.1"/>
    <property type="molecule type" value="Genomic_DNA"/>
</dbReference>
<accession>A0A193SEF1</accession>
<name>A0A193SEF1_KLEPN</name>
<keyword evidence="1" id="KW-0472">Membrane</keyword>